<keyword evidence="1" id="KW-1133">Transmembrane helix</keyword>
<comment type="caution">
    <text evidence="2">The sequence shown here is derived from an EMBL/GenBank/DDBJ whole genome shotgun (WGS) entry which is preliminary data.</text>
</comment>
<evidence type="ECO:0000313" key="3">
    <source>
        <dbReference type="Proteomes" id="UP000626697"/>
    </source>
</evidence>
<sequence length="167" mass="19198">MKQKNEAGYTLVLVLLTITLILIFSVTLISNVLNSAMQNQKSEKNIQLDQSSRMGVTYVEKEINLANEEAKKAVIRWLNDFPTTVPMPTNAEIAAKYEEEFRVKLVDKEIISSDHTYRFKIDYIKITRTVNTLTVTYTIIPSLNNVYAQADPEREKNIDIKIQEQNL</sequence>
<proteinExistence type="predicted"/>
<keyword evidence="3" id="KW-1185">Reference proteome</keyword>
<gene>
    <name evidence="2" type="ORF">HNP81_001025</name>
</gene>
<evidence type="ECO:0000256" key="1">
    <source>
        <dbReference type="SAM" id="Phobius"/>
    </source>
</evidence>
<keyword evidence="1" id="KW-0472">Membrane</keyword>
<dbReference type="Proteomes" id="UP000626697">
    <property type="component" value="Unassembled WGS sequence"/>
</dbReference>
<accession>A0ABR6CL63</accession>
<name>A0ABR6CL63_9BACI</name>
<keyword evidence="1" id="KW-0812">Transmembrane</keyword>
<dbReference type="RefSeq" id="WP_182501780.1">
    <property type="nucleotide sequence ID" value="NZ_JACJHX010000002.1"/>
</dbReference>
<organism evidence="2 3">
    <name type="scientific">Peribacillus huizhouensis</name>
    <dbReference type="NCBI Taxonomy" id="1501239"/>
    <lineage>
        <taxon>Bacteria</taxon>
        <taxon>Bacillati</taxon>
        <taxon>Bacillota</taxon>
        <taxon>Bacilli</taxon>
        <taxon>Bacillales</taxon>
        <taxon>Bacillaceae</taxon>
        <taxon>Peribacillus</taxon>
    </lineage>
</organism>
<evidence type="ECO:0000313" key="2">
    <source>
        <dbReference type="EMBL" id="MBA9025742.1"/>
    </source>
</evidence>
<dbReference type="EMBL" id="JACJHX010000002">
    <property type="protein sequence ID" value="MBA9025742.1"/>
    <property type="molecule type" value="Genomic_DNA"/>
</dbReference>
<reference evidence="2 3" key="1">
    <citation type="submission" date="2020-08" db="EMBL/GenBank/DDBJ databases">
        <title>Genomic Encyclopedia of Type Strains, Phase IV (KMG-IV): sequencing the most valuable type-strain genomes for metagenomic binning, comparative biology and taxonomic classification.</title>
        <authorList>
            <person name="Goeker M."/>
        </authorList>
    </citation>
    <scope>NUCLEOTIDE SEQUENCE [LARGE SCALE GENOMIC DNA]</scope>
    <source>
        <strain evidence="2 3">DSM 105481</strain>
    </source>
</reference>
<protein>
    <submittedName>
        <fullName evidence="2">Na+-transporting methylmalonyl-CoA/oxaloacetate decarboxylase gamma subunit</fullName>
    </submittedName>
</protein>
<feature type="transmembrane region" description="Helical" evidence="1">
    <location>
        <begin position="12"/>
        <end position="33"/>
    </location>
</feature>